<proteinExistence type="predicted"/>
<dbReference type="Gene3D" id="2.60.40.10">
    <property type="entry name" value="Immunoglobulins"/>
    <property type="match status" value="1"/>
</dbReference>
<evidence type="ECO:0000313" key="13">
    <source>
        <dbReference type="Ensembl" id="ENSSFAP00005006186.1"/>
    </source>
</evidence>
<protein>
    <submittedName>
        <fullName evidence="13">Uncharacterized LOC115394126</fullName>
    </submittedName>
</protein>
<feature type="region of interest" description="Disordered" evidence="9">
    <location>
        <begin position="368"/>
        <end position="396"/>
    </location>
</feature>
<keyword evidence="4 10" id="KW-1133">Transmembrane helix</keyword>
<evidence type="ECO:0000256" key="11">
    <source>
        <dbReference type="SAM" id="SignalP"/>
    </source>
</evidence>
<evidence type="ECO:0000256" key="3">
    <source>
        <dbReference type="ARBA" id="ARBA00022729"/>
    </source>
</evidence>
<dbReference type="OMA" id="SIYICFV"/>
<dbReference type="GO" id="GO:0009897">
    <property type="term" value="C:external side of plasma membrane"/>
    <property type="evidence" value="ECO:0007669"/>
    <property type="project" value="TreeGrafter"/>
</dbReference>
<dbReference type="AlphaFoldDB" id="A0A672FGW9"/>
<keyword evidence="6" id="KW-1015">Disulfide bond</keyword>
<feature type="transmembrane region" description="Helical" evidence="10">
    <location>
        <begin position="239"/>
        <end position="262"/>
    </location>
</feature>
<feature type="compositionally biased region" description="Polar residues" evidence="9">
    <location>
        <begin position="498"/>
        <end position="507"/>
    </location>
</feature>
<feature type="domain" description="Fibronectin type-III" evidence="12">
    <location>
        <begin position="120"/>
        <end position="223"/>
    </location>
</feature>
<dbReference type="InterPro" id="IPR036116">
    <property type="entry name" value="FN3_sf"/>
</dbReference>
<evidence type="ECO:0000256" key="2">
    <source>
        <dbReference type="ARBA" id="ARBA00022692"/>
    </source>
</evidence>
<evidence type="ECO:0000313" key="14">
    <source>
        <dbReference type="Proteomes" id="UP000472267"/>
    </source>
</evidence>
<dbReference type="InParanoid" id="A0A672FGW9"/>
<keyword evidence="5 10" id="KW-0472">Membrane</keyword>
<evidence type="ECO:0000256" key="7">
    <source>
        <dbReference type="ARBA" id="ARBA00023170"/>
    </source>
</evidence>
<evidence type="ECO:0000256" key="8">
    <source>
        <dbReference type="ARBA" id="ARBA00023180"/>
    </source>
</evidence>
<dbReference type="RefSeq" id="XP_029955233.1">
    <property type="nucleotide sequence ID" value="XM_030099373.1"/>
</dbReference>
<evidence type="ECO:0000256" key="4">
    <source>
        <dbReference type="ARBA" id="ARBA00022989"/>
    </source>
</evidence>
<evidence type="ECO:0000256" key="1">
    <source>
        <dbReference type="ARBA" id="ARBA00004479"/>
    </source>
</evidence>
<dbReference type="PANTHER" id="PTHR23037:SF22">
    <property type="entry name" value="CYTOKINE RECEPTOR COMMON SUBUNIT BETA"/>
    <property type="match status" value="1"/>
</dbReference>
<dbReference type="SUPFAM" id="SSF49265">
    <property type="entry name" value="Fibronectin type III"/>
    <property type="match status" value="1"/>
</dbReference>
<name>A0A672FGW9_SALFA</name>
<dbReference type="PANTHER" id="PTHR23037">
    <property type="entry name" value="CYTOKINE RECEPTOR"/>
    <property type="match status" value="1"/>
</dbReference>
<dbReference type="OrthoDB" id="8962741at2759"/>
<dbReference type="GeneID" id="115394126"/>
<organism evidence="13 14">
    <name type="scientific">Salarias fasciatus</name>
    <name type="common">Jewelled blenny</name>
    <name type="synonym">Blennius fasciatus</name>
    <dbReference type="NCBI Taxonomy" id="181472"/>
    <lineage>
        <taxon>Eukaryota</taxon>
        <taxon>Metazoa</taxon>
        <taxon>Chordata</taxon>
        <taxon>Craniata</taxon>
        <taxon>Vertebrata</taxon>
        <taxon>Euteleostomi</taxon>
        <taxon>Actinopterygii</taxon>
        <taxon>Neopterygii</taxon>
        <taxon>Teleostei</taxon>
        <taxon>Neoteleostei</taxon>
        <taxon>Acanthomorphata</taxon>
        <taxon>Ovalentaria</taxon>
        <taxon>Blenniimorphae</taxon>
        <taxon>Blenniiformes</taxon>
        <taxon>Blennioidei</taxon>
        <taxon>Blenniidae</taxon>
        <taxon>Salariinae</taxon>
        <taxon>Salarias</taxon>
    </lineage>
</organism>
<reference evidence="13" key="1">
    <citation type="submission" date="2019-06" db="EMBL/GenBank/DDBJ databases">
        <authorList>
            <consortium name="Wellcome Sanger Institute Data Sharing"/>
        </authorList>
    </citation>
    <scope>NUCLEOTIDE SEQUENCE [LARGE SCALE GENOMIC DNA]</scope>
</reference>
<gene>
    <name evidence="13" type="primary">LOC115394126</name>
</gene>
<evidence type="ECO:0000259" key="12">
    <source>
        <dbReference type="PROSITE" id="PS50853"/>
    </source>
</evidence>
<keyword evidence="8" id="KW-0325">Glycoprotein</keyword>
<dbReference type="InterPro" id="IPR013783">
    <property type="entry name" value="Ig-like_fold"/>
</dbReference>
<feature type="compositionally biased region" description="Polar residues" evidence="9">
    <location>
        <begin position="530"/>
        <end position="550"/>
    </location>
</feature>
<keyword evidence="3 11" id="KW-0732">Signal</keyword>
<dbReference type="GO" id="GO:0016064">
    <property type="term" value="P:immunoglobulin mediated immune response"/>
    <property type="evidence" value="ECO:0007669"/>
    <property type="project" value="TreeGrafter"/>
</dbReference>
<sequence>MGEKRGGNLWIVLALAHVAAVVALPPGLDDNADLNLSCTNAFDDVISCHVDREECSGYSLTVRNDRWADEKNCSLRQCDVGRCCCSVRMMLTLRDTHTVTVWGKGRSMESKKFGVYENMKPKTPTIKSVKEFNGNFEVLWDTKMRGIAKKSLTAEVTYYKAPNMTKKRVPAPPVEVDGLSYFQIPGSDLEPNTTYMVSVRSKTNWSGLMSDSSSEFEFKTRNDSIIHQQRDDEASSSSLFLTVIVSLSVAAIVLSGVIYLCFDRLKRKWWDIDTKYPNLVIKHSSEQEVLRPLPTIISSVSFDPIISDDGKQWSKTSALDSSGGSLQHSSGISTGSSDLGYANTEPANIIASVQDALCKIFPNISPVSQLPSAPEERNNNRDLPSPAGDPCGNPANEMSCGSSGLINKTYSILVPLEKNSPEVHMQTEISCESTYRPNGRDGLDDRHQQLPVVPGSAHELFNFLSAGSSSVETDLSYQPCNPESGTFSDGSTYSSFSHGANTTMSSDLESRDGSGCGIVDEAVSGAPKLNGSNEGSLITDTEASGSSASADPQGGLFVEDDYQPFQNLVGQRDVLLLKPTGLQPEKGLDRQKEDSLSKIPQNLFGPTSPGSIDLALSGQAPFLPFLSAQRLQSVTVDSDYHSV</sequence>
<feature type="signal peptide" evidence="11">
    <location>
        <begin position="1"/>
        <end position="23"/>
    </location>
</feature>
<reference evidence="13" key="2">
    <citation type="submission" date="2025-08" db="UniProtKB">
        <authorList>
            <consortium name="Ensembl"/>
        </authorList>
    </citation>
    <scope>IDENTIFICATION</scope>
</reference>
<dbReference type="GO" id="GO:0004896">
    <property type="term" value="F:cytokine receptor activity"/>
    <property type="evidence" value="ECO:0007669"/>
    <property type="project" value="TreeGrafter"/>
</dbReference>
<dbReference type="Proteomes" id="UP000472267">
    <property type="component" value="Chromosome 1"/>
</dbReference>
<keyword evidence="7" id="KW-0675">Receptor</keyword>
<dbReference type="InterPro" id="IPR003961">
    <property type="entry name" value="FN3_dom"/>
</dbReference>
<evidence type="ECO:0000256" key="5">
    <source>
        <dbReference type="ARBA" id="ARBA00023136"/>
    </source>
</evidence>
<evidence type="ECO:0000256" key="10">
    <source>
        <dbReference type="SAM" id="Phobius"/>
    </source>
</evidence>
<dbReference type="Ensembl" id="ENSSFAT00005006508.1">
    <property type="protein sequence ID" value="ENSSFAP00005006186.1"/>
    <property type="gene ID" value="ENSSFAG00005003775.1"/>
</dbReference>
<reference evidence="13" key="3">
    <citation type="submission" date="2025-09" db="UniProtKB">
        <authorList>
            <consortium name="Ensembl"/>
        </authorList>
    </citation>
    <scope>IDENTIFICATION</scope>
</reference>
<keyword evidence="2 10" id="KW-0812">Transmembrane</keyword>
<evidence type="ECO:0000256" key="9">
    <source>
        <dbReference type="SAM" id="MobiDB-lite"/>
    </source>
</evidence>
<feature type="chain" id="PRO_5025650222" evidence="11">
    <location>
        <begin position="24"/>
        <end position="643"/>
    </location>
</feature>
<keyword evidence="14" id="KW-1185">Reference proteome</keyword>
<evidence type="ECO:0000256" key="6">
    <source>
        <dbReference type="ARBA" id="ARBA00023157"/>
    </source>
</evidence>
<comment type="subcellular location">
    <subcellularLocation>
        <location evidence="1">Membrane</location>
        <topology evidence="1">Single-pass type I membrane protein</topology>
    </subcellularLocation>
</comment>
<feature type="region of interest" description="Disordered" evidence="9">
    <location>
        <begin position="498"/>
        <end position="556"/>
    </location>
</feature>
<dbReference type="PROSITE" id="PS50853">
    <property type="entry name" value="FN3"/>
    <property type="match status" value="1"/>
</dbReference>
<accession>A0A672FGW9</accession>